<feature type="region of interest" description="Disordered" evidence="7">
    <location>
        <begin position="528"/>
        <end position="680"/>
    </location>
</feature>
<dbReference type="InterPro" id="IPR013149">
    <property type="entry name" value="ADH-like_C"/>
</dbReference>
<dbReference type="AlphaFoldDB" id="A0A168Q2Q0"/>
<evidence type="ECO:0000256" key="3">
    <source>
        <dbReference type="ARBA" id="ARBA00023125"/>
    </source>
</evidence>
<name>A0A168Q2Q0_ABSGL</name>
<dbReference type="PROSITE" id="PS00434">
    <property type="entry name" value="HSF_DOMAIN"/>
    <property type="match status" value="1"/>
</dbReference>
<dbReference type="InterPro" id="IPR036291">
    <property type="entry name" value="NAD(P)-bd_dom_sf"/>
</dbReference>
<evidence type="ECO:0000256" key="4">
    <source>
        <dbReference type="ARBA" id="ARBA00023163"/>
    </source>
</evidence>
<gene>
    <name evidence="9" type="primary">ABSGL_09235.1 scaffold 10873</name>
</gene>
<dbReference type="InterPro" id="IPR036388">
    <property type="entry name" value="WH-like_DNA-bd_sf"/>
</dbReference>
<dbReference type="InParanoid" id="A0A168Q2Q0"/>
<dbReference type="GO" id="GO:0043565">
    <property type="term" value="F:sequence-specific DNA binding"/>
    <property type="evidence" value="ECO:0007669"/>
    <property type="project" value="InterPro"/>
</dbReference>
<keyword evidence="5" id="KW-0539">Nucleus</keyword>
<dbReference type="Gene3D" id="3.90.180.10">
    <property type="entry name" value="Medium-chain alcohol dehydrogenases, catalytic domain"/>
    <property type="match status" value="1"/>
</dbReference>
<dbReference type="Gene3D" id="3.40.50.720">
    <property type="entry name" value="NAD(P)-binding Rossmann-like Domain"/>
    <property type="match status" value="1"/>
</dbReference>
<dbReference type="FunFam" id="1.10.10.10:FF:000027">
    <property type="entry name" value="Heat shock transcription factor 1"/>
    <property type="match status" value="1"/>
</dbReference>
<evidence type="ECO:0000313" key="10">
    <source>
        <dbReference type="Proteomes" id="UP000078561"/>
    </source>
</evidence>
<dbReference type="SUPFAM" id="SSF51735">
    <property type="entry name" value="NAD(P)-binding Rossmann-fold domains"/>
    <property type="match status" value="1"/>
</dbReference>
<dbReference type="Proteomes" id="UP000078561">
    <property type="component" value="Unassembled WGS sequence"/>
</dbReference>
<evidence type="ECO:0000259" key="8">
    <source>
        <dbReference type="PROSITE" id="PS00434"/>
    </source>
</evidence>
<dbReference type="GO" id="GO:0003700">
    <property type="term" value="F:DNA-binding transcription factor activity"/>
    <property type="evidence" value="ECO:0007669"/>
    <property type="project" value="InterPro"/>
</dbReference>
<reference evidence="9" key="1">
    <citation type="submission" date="2016-04" db="EMBL/GenBank/DDBJ databases">
        <authorList>
            <person name="Evans L.H."/>
            <person name="Alamgir A."/>
            <person name="Owens N."/>
            <person name="Weber N.D."/>
            <person name="Virtaneva K."/>
            <person name="Barbian K."/>
            <person name="Babar A."/>
            <person name="Rosenke K."/>
        </authorList>
    </citation>
    <scope>NUCLEOTIDE SEQUENCE [LARGE SCALE GENOMIC DNA]</scope>
    <source>
        <strain evidence="9">CBS 101.48</strain>
    </source>
</reference>
<dbReference type="GO" id="GO:0005634">
    <property type="term" value="C:nucleus"/>
    <property type="evidence" value="ECO:0007669"/>
    <property type="project" value="UniProtKB-SubCell"/>
</dbReference>
<protein>
    <recommendedName>
        <fullName evidence="8">HSF-type DNA-binding domain-containing protein</fullName>
    </recommendedName>
</protein>
<dbReference type="Gene3D" id="1.10.10.10">
    <property type="entry name" value="Winged helix-like DNA-binding domain superfamily/Winged helix DNA-binding domain"/>
    <property type="match status" value="1"/>
</dbReference>
<dbReference type="PANTHER" id="PTHR43677:SF4">
    <property type="entry name" value="QUINONE OXIDOREDUCTASE-LIKE PROTEIN 2"/>
    <property type="match status" value="1"/>
</dbReference>
<dbReference type="PRINTS" id="PR00056">
    <property type="entry name" value="HSFDOMAIN"/>
</dbReference>
<feature type="compositionally biased region" description="Low complexity" evidence="7">
    <location>
        <begin position="576"/>
        <end position="588"/>
    </location>
</feature>
<dbReference type="InterPro" id="IPR051397">
    <property type="entry name" value="Zn-ADH-like_protein"/>
</dbReference>
<keyword evidence="10" id="KW-1185">Reference proteome</keyword>
<organism evidence="9">
    <name type="scientific">Absidia glauca</name>
    <name type="common">Pin mould</name>
    <dbReference type="NCBI Taxonomy" id="4829"/>
    <lineage>
        <taxon>Eukaryota</taxon>
        <taxon>Fungi</taxon>
        <taxon>Fungi incertae sedis</taxon>
        <taxon>Mucoromycota</taxon>
        <taxon>Mucoromycotina</taxon>
        <taxon>Mucoromycetes</taxon>
        <taxon>Mucorales</taxon>
        <taxon>Cunninghamellaceae</taxon>
        <taxon>Absidia</taxon>
    </lineage>
</organism>
<comment type="subcellular location">
    <subcellularLocation>
        <location evidence="1">Nucleus</location>
    </subcellularLocation>
</comment>
<feature type="compositionally biased region" description="Polar residues" evidence="7">
    <location>
        <begin position="558"/>
        <end position="575"/>
    </location>
</feature>
<dbReference type="CDD" id="cd08241">
    <property type="entry name" value="QOR1"/>
    <property type="match status" value="1"/>
</dbReference>
<comment type="similarity">
    <text evidence="6">Belongs to the HSF family.</text>
</comment>
<dbReference type="SUPFAM" id="SSF50129">
    <property type="entry name" value="GroES-like"/>
    <property type="match status" value="1"/>
</dbReference>
<dbReference type="Pfam" id="PF00107">
    <property type="entry name" value="ADH_zinc_N"/>
    <property type="match status" value="1"/>
</dbReference>
<proteinExistence type="inferred from homology"/>
<dbReference type="SMART" id="SM00415">
    <property type="entry name" value="HSF"/>
    <property type="match status" value="1"/>
</dbReference>
<sequence length="693" mass="76854">MKAYVVKKWLKGPEELTIEETSVVEPKQGEVQVQVKAVGLNFFDTLMIQGRYQIKPPFPFVPGGELSGVVLKSTVPQFKAGDRVFGSGSAFAEVANVEASKLLPVPKNFTFEQASGLFITYPTSYSALVLRAQLKKGEYCLVHAAAGGVGIAAVQIAKALGAIVIATAGSDEKLAVAKKFGADYAINYRDKDWTEQVKKITKGHGADVVYDPVGLVEQSTKCTAWNGRILIIGFAQGTIEKIPANRLLLKNISAVYTKNEPERIPEVWKALFELFESGKLIPALYDNVYSFSDIPKGLKAINDRASYAKVVATVGTIMTHFNVLHPSSLNMTSANPPSTISTPPPNVSSDSSKQLGLANNTFVHKLYNMVLDDQYQHLIAWNYIGTSFIVCNIMEFSKDVLPKHFKHNNFSSFVRQLNMYGFHKINKSPRGHRTSTENQIWEFSHTKFLRNRTDLLGDIKRKAMESDTKQQGDIQAHLNIMQMSQSDMIQQINHLYTQLDRVMKDLAESKKKQLSHTTIIKQLAHHISQKNGGRLPGEINLDGLSLEPNDNHPAPSIFVTSHESSPTPSRSNISAPQPQLHHQYQQQQSFRLDRYSSPPSPSPLTVRTQNLLPHTTTSTYPQQKQHYHQPHTSMAGLSPLSTTFAHSASSTPTGLMASDDDTSLYSPRTPTDTSNSTNTTHYGMTLLQQHQPK</sequence>
<feature type="compositionally biased region" description="Low complexity" evidence="7">
    <location>
        <begin position="666"/>
        <end position="680"/>
    </location>
</feature>
<dbReference type="InterPro" id="IPR013154">
    <property type="entry name" value="ADH-like_N"/>
</dbReference>
<dbReference type="GO" id="GO:0008270">
    <property type="term" value="F:zinc ion binding"/>
    <property type="evidence" value="ECO:0007669"/>
    <property type="project" value="InterPro"/>
</dbReference>
<dbReference type="EMBL" id="LT554135">
    <property type="protein sequence ID" value="SAM03406.1"/>
    <property type="molecule type" value="Genomic_DNA"/>
</dbReference>
<feature type="compositionally biased region" description="Polar residues" evidence="7">
    <location>
        <begin position="603"/>
        <end position="619"/>
    </location>
</feature>
<dbReference type="SUPFAM" id="SSF46785">
    <property type="entry name" value="Winged helix' DNA-binding domain"/>
    <property type="match status" value="1"/>
</dbReference>
<dbReference type="Pfam" id="PF00447">
    <property type="entry name" value="HSF_DNA-bind"/>
    <property type="match status" value="1"/>
</dbReference>
<feature type="compositionally biased region" description="Polar residues" evidence="7">
    <location>
        <begin position="639"/>
        <end position="653"/>
    </location>
</feature>
<evidence type="ECO:0000256" key="1">
    <source>
        <dbReference type="ARBA" id="ARBA00004123"/>
    </source>
</evidence>
<accession>A0A168Q2Q0</accession>
<dbReference type="InterPro" id="IPR011032">
    <property type="entry name" value="GroES-like_sf"/>
</dbReference>
<evidence type="ECO:0000313" key="9">
    <source>
        <dbReference type="EMBL" id="SAM03406.1"/>
    </source>
</evidence>
<dbReference type="GO" id="GO:0005739">
    <property type="term" value="C:mitochondrion"/>
    <property type="evidence" value="ECO:0007669"/>
    <property type="project" value="TreeGrafter"/>
</dbReference>
<dbReference type="InterPro" id="IPR002364">
    <property type="entry name" value="Quin_OxRdtase/zeta-crystal_CS"/>
</dbReference>
<dbReference type="SMART" id="SM00829">
    <property type="entry name" value="PKS_ER"/>
    <property type="match status" value="1"/>
</dbReference>
<dbReference type="InterPro" id="IPR000232">
    <property type="entry name" value="HSF_DNA-bd"/>
</dbReference>
<dbReference type="Pfam" id="PF08240">
    <property type="entry name" value="ADH_N"/>
    <property type="match status" value="1"/>
</dbReference>
<dbReference type="InterPro" id="IPR036390">
    <property type="entry name" value="WH_DNA-bd_sf"/>
</dbReference>
<evidence type="ECO:0000256" key="5">
    <source>
        <dbReference type="ARBA" id="ARBA00023242"/>
    </source>
</evidence>
<keyword evidence="2" id="KW-0805">Transcription regulation</keyword>
<dbReference type="OrthoDB" id="10257049at2759"/>
<dbReference type="STRING" id="4829.A0A168Q2Q0"/>
<dbReference type="GO" id="GO:0016491">
    <property type="term" value="F:oxidoreductase activity"/>
    <property type="evidence" value="ECO:0007669"/>
    <property type="project" value="InterPro"/>
</dbReference>
<dbReference type="InterPro" id="IPR020843">
    <property type="entry name" value="ER"/>
</dbReference>
<dbReference type="PANTHER" id="PTHR43677">
    <property type="entry name" value="SHORT-CHAIN DEHYDROGENASE/REDUCTASE"/>
    <property type="match status" value="1"/>
</dbReference>
<keyword evidence="4" id="KW-0804">Transcription</keyword>
<keyword evidence="3" id="KW-0238">DNA-binding</keyword>
<evidence type="ECO:0000256" key="7">
    <source>
        <dbReference type="SAM" id="MobiDB-lite"/>
    </source>
</evidence>
<feature type="domain" description="HSF-type DNA-binding" evidence="8">
    <location>
        <begin position="401"/>
        <end position="425"/>
    </location>
</feature>
<evidence type="ECO:0000256" key="6">
    <source>
        <dbReference type="RuleBase" id="RU004020"/>
    </source>
</evidence>
<dbReference type="PROSITE" id="PS01162">
    <property type="entry name" value="QOR_ZETA_CRYSTAL"/>
    <property type="match status" value="1"/>
</dbReference>
<evidence type="ECO:0000256" key="2">
    <source>
        <dbReference type="ARBA" id="ARBA00023015"/>
    </source>
</evidence>